<feature type="transmembrane region" description="Helical" evidence="1">
    <location>
        <begin position="92"/>
        <end position="114"/>
    </location>
</feature>
<feature type="transmembrane region" description="Helical" evidence="1">
    <location>
        <begin position="54"/>
        <end position="72"/>
    </location>
</feature>
<evidence type="ECO:0000256" key="1">
    <source>
        <dbReference type="SAM" id="Phobius"/>
    </source>
</evidence>
<evidence type="ECO:0000313" key="3">
    <source>
        <dbReference type="WBParaSite" id="BXY_0624500.1"/>
    </source>
</evidence>
<organism evidence="2 3">
    <name type="scientific">Bursaphelenchus xylophilus</name>
    <name type="common">Pinewood nematode worm</name>
    <name type="synonym">Aphelenchoides xylophilus</name>
    <dbReference type="NCBI Taxonomy" id="6326"/>
    <lineage>
        <taxon>Eukaryota</taxon>
        <taxon>Metazoa</taxon>
        <taxon>Ecdysozoa</taxon>
        <taxon>Nematoda</taxon>
        <taxon>Chromadorea</taxon>
        <taxon>Rhabditida</taxon>
        <taxon>Tylenchina</taxon>
        <taxon>Tylenchomorpha</taxon>
        <taxon>Aphelenchoidea</taxon>
        <taxon>Aphelenchoididae</taxon>
        <taxon>Bursaphelenchus</taxon>
    </lineage>
</organism>
<dbReference type="WBParaSite" id="BXY_0624500.1">
    <property type="protein sequence ID" value="BXY_0624500.1"/>
    <property type="gene ID" value="BXY_0624500"/>
</dbReference>
<evidence type="ECO:0000313" key="2">
    <source>
        <dbReference type="Proteomes" id="UP000095284"/>
    </source>
</evidence>
<dbReference type="SUPFAM" id="SSF81321">
    <property type="entry name" value="Family A G protein-coupled receptor-like"/>
    <property type="match status" value="1"/>
</dbReference>
<dbReference type="Proteomes" id="UP000095284">
    <property type="component" value="Unplaced"/>
</dbReference>
<protein>
    <submittedName>
        <fullName evidence="3">G protein-coupled receptor</fullName>
    </submittedName>
</protein>
<name>A0A1I7RZS3_BURXY</name>
<dbReference type="PANTHER" id="PTHR22943:SF248">
    <property type="entry name" value="SEVEN TM RECEPTOR"/>
    <property type="match status" value="1"/>
</dbReference>
<dbReference type="InterPro" id="IPR019428">
    <property type="entry name" value="7TM_GPCR_serpentine_rcpt_Str"/>
</dbReference>
<feature type="transmembrane region" description="Helical" evidence="1">
    <location>
        <begin position="243"/>
        <end position="267"/>
    </location>
</feature>
<dbReference type="AlphaFoldDB" id="A0A1I7RZS3"/>
<dbReference type="eggNOG" id="ENOG502THVM">
    <property type="taxonomic scope" value="Eukaryota"/>
</dbReference>
<feature type="transmembrane region" description="Helical" evidence="1">
    <location>
        <begin position="13"/>
        <end position="33"/>
    </location>
</feature>
<accession>A0A1I7RZS3</accession>
<dbReference type="PANTHER" id="PTHR22943">
    <property type="entry name" value="7-TRANSMEMBRANE DOMAIN RECEPTOR C.ELEGANS"/>
    <property type="match status" value="1"/>
</dbReference>
<reference evidence="3" key="1">
    <citation type="submission" date="2016-11" db="UniProtKB">
        <authorList>
            <consortium name="WormBaseParasite"/>
        </authorList>
    </citation>
    <scope>IDENTIFICATION</scope>
</reference>
<proteinExistence type="predicted"/>
<keyword evidence="1" id="KW-0812">Transmembrane</keyword>
<keyword evidence="1" id="KW-0472">Membrane</keyword>
<feature type="transmembrane region" description="Helical" evidence="1">
    <location>
        <begin position="135"/>
        <end position="153"/>
    </location>
</feature>
<dbReference type="Pfam" id="PF10326">
    <property type="entry name" value="7TM_GPCR_Str"/>
    <property type="match status" value="1"/>
</dbReference>
<sequence>MNAISDFFWINDLVGSFLGFALNTLLIITVVCSKKKRRLDPYARMIIVMSLNDLLFCAFELGIQHLLCVAEYKMFVNAHGFEQHIPTWLLPYTFLIHDFLLMNCLSLLPAIYCYRYELMSSPGRAEEWRSILSKVGIALFSSLICAVFGMLAVRKMLTRDKNMYMETLPSAWIFGDNQTFFLYAVDLMDWEGLSWIFTTSIISAISLSLTTYYAWKSYSAANMKLSFISARTKSLQKQFTKSILAQTIAIILLENVPAGVLFTGTYFGFNSNFYGTLIMWPLSWVSAAGAGITFYFMKDYRNWLLQALHLRQKTVVRWNTTSKVSLDRDAFEPVTAEPTFDVLLDILNQILECLHLPTINPEEVTVPSEEGGRAKRDIPFGITLPFENPLAELIAKLLEIIAKLESFEFGTGAPVPVTFPSL</sequence>
<feature type="transmembrane region" description="Helical" evidence="1">
    <location>
        <begin position="273"/>
        <end position="296"/>
    </location>
</feature>
<feature type="transmembrane region" description="Helical" evidence="1">
    <location>
        <begin position="192"/>
        <end position="215"/>
    </location>
</feature>
<keyword evidence="1" id="KW-1133">Transmembrane helix</keyword>